<dbReference type="InterPro" id="IPR050722">
    <property type="entry name" value="Pyruvate:ferred/Flavod_OxRd"/>
</dbReference>
<dbReference type="Proteomes" id="UP001431656">
    <property type="component" value="Chromosome"/>
</dbReference>
<dbReference type="InterPro" id="IPR029061">
    <property type="entry name" value="THDP-binding"/>
</dbReference>
<dbReference type="KEGG" id="broo:brsh051_01510"/>
<feature type="domain" description="4Fe-4S ferredoxin-type" evidence="7">
    <location>
        <begin position="987"/>
        <end position="1016"/>
    </location>
</feature>
<dbReference type="Pfam" id="PF17147">
    <property type="entry name" value="PFOR_II"/>
    <property type="match status" value="1"/>
</dbReference>
<dbReference type="Gene3D" id="3.30.70.20">
    <property type="match status" value="1"/>
</dbReference>
<dbReference type="InterPro" id="IPR017896">
    <property type="entry name" value="4Fe4S_Fe-S-bd"/>
</dbReference>
<evidence type="ECO:0000256" key="2">
    <source>
        <dbReference type="ARBA" id="ARBA00022723"/>
    </source>
</evidence>
<name>A0AAN0KG42_9ACTN</name>
<dbReference type="InterPro" id="IPR009014">
    <property type="entry name" value="Transketo_C/PFOR_II"/>
</dbReference>
<dbReference type="SUPFAM" id="SSF52518">
    <property type="entry name" value="Thiamin diphosphate-binding fold (THDP-binding)"/>
    <property type="match status" value="2"/>
</dbReference>
<dbReference type="GO" id="GO:0000287">
    <property type="term" value="F:magnesium ion binding"/>
    <property type="evidence" value="ECO:0007669"/>
    <property type="project" value="UniProtKB-ARBA"/>
</dbReference>
<dbReference type="GO" id="GO:0016903">
    <property type="term" value="F:oxidoreductase activity, acting on the aldehyde or oxo group of donors"/>
    <property type="evidence" value="ECO:0007669"/>
    <property type="project" value="InterPro"/>
</dbReference>
<accession>A0AAN0KG42</accession>
<evidence type="ECO:0000256" key="6">
    <source>
        <dbReference type="SAM" id="MobiDB-lite"/>
    </source>
</evidence>
<evidence type="ECO:0000256" key="5">
    <source>
        <dbReference type="ARBA" id="ARBA00023014"/>
    </source>
</evidence>
<evidence type="ECO:0000256" key="1">
    <source>
        <dbReference type="ARBA" id="ARBA00009032"/>
    </source>
</evidence>
<evidence type="ECO:0000259" key="7">
    <source>
        <dbReference type="PROSITE" id="PS51379"/>
    </source>
</evidence>
<evidence type="ECO:0000256" key="3">
    <source>
        <dbReference type="ARBA" id="ARBA00023002"/>
    </source>
</evidence>
<keyword evidence="4" id="KW-0408">Iron</keyword>
<keyword evidence="9" id="KW-1185">Reference proteome</keyword>
<dbReference type="Gene3D" id="3.40.50.970">
    <property type="match status" value="2"/>
</dbReference>
<dbReference type="SUPFAM" id="SSF54862">
    <property type="entry name" value="4Fe-4S ferredoxins"/>
    <property type="match status" value="2"/>
</dbReference>
<keyword evidence="3" id="KW-0560">Oxidoreductase</keyword>
<dbReference type="Gene3D" id="3.40.50.920">
    <property type="match status" value="1"/>
</dbReference>
<dbReference type="PROSITE" id="PS00198">
    <property type="entry name" value="4FE4S_FER_1"/>
    <property type="match status" value="2"/>
</dbReference>
<evidence type="ECO:0000313" key="8">
    <source>
        <dbReference type="EMBL" id="BEH00870.1"/>
    </source>
</evidence>
<evidence type="ECO:0000256" key="4">
    <source>
        <dbReference type="ARBA" id="ARBA00023004"/>
    </source>
</evidence>
<gene>
    <name evidence="8" type="ORF">brsh051_01510</name>
</gene>
<feature type="domain" description="4Fe-4S ferredoxin-type" evidence="7">
    <location>
        <begin position="854"/>
        <end position="884"/>
    </location>
</feature>
<dbReference type="Pfam" id="PF01558">
    <property type="entry name" value="POR"/>
    <property type="match status" value="1"/>
</dbReference>
<protein>
    <recommendedName>
        <fullName evidence="7">4Fe-4S ferredoxin-type domain-containing protein</fullName>
    </recommendedName>
</protein>
<dbReference type="InterPro" id="IPR033412">
    <property type="entry name" value="PFOR_II"/>
</dbReference>
<evidence type="ECO:0000313" key="9">
    <source>
        <dbReference type="Proteomes" id="UP001431656"/>
    </source>
</evidence>
<keyword evidence="5" id="KW-0411">Iron-sulfur</keyword>
<proteinExistence type="inferred from homology"/>
<dbReference type="CDD" id="cd07034">
    <property type="entry name" value="TPP_PYR_PFOR_IOR-alpha_like"/>
    <property type="match status" value="1"/>
</dbReference>
<reference evidence="8" key="1">
    <citation type="journal article" date="2024" name="Int. J. Syst. Evol. Microbiol.">
        <title>Brooklawnia propionicigenes sp. nov., a facultatively anaerobic, propionate-producing bacterium isolated from a methanogenic reactor treating waste from cattle farms.</title>
        <authorList>
            <person name="Akita Y."/>
            <person name="Ueki A."/>
            <person name="Tonouchi A."/>
            <person name="Sugawara Y."/>
            <person name="Honma S."/>
            <person name="Kaku N."/>
            <person name="Ueki K."/>
        </authorList>
    </citation>
    <scope>NUCLEOTIDE SEQUENCE</scope>
    <source>
        <strain evidence="8">SH051</strain>
    </source>
</reference>
<dbReference type="InterPro" id="IPR002880">
    <property type="entry name" value="Pyrv_Fd/Flavodoxin_OxRdtase_N"/>
</dbReference>
<dbReference type="InterPro" id="IPR019752">
    <property type="entry name" value="Pyrv/ketoisovalerate_OxRed_cat"/>
</dbReference>
<dbReference type="PANTHER" id="PTHR32154">
    <property type="entry name" value="PYRUVATE-FLAVODOXIN OXIDOREDUCTASE-RELATED"/>
    <property type="match status" value="1"/>
</dbReference>
<dbReference type="RefSeq" id="WP_286266629.1">
    <property type="nucleotide sequence ID" value="NZ_AP028056.1"/>
</dbReference>
<organism evidence="8 9">
    <name type="scientific">Brooklawnia propionicigenes</name>
    <dbReference type="NCBI Taxonomy" id="3041175"/>
    <lineage>
        <taxon>Bacteria</taxon>
        <taxon>Bacillati</taxon>
        <taxon>Actinomycetota</taxon>
        <taxon>Actinomycetes</taxon>
        <taxon>Propionibacteriales</taxon>
        <taxon>Propionibacteriaceae</taxon>
        <taxon>Brooklawnia</taxon>
    </lineage>
</organism>
<dbReference type="PROSITE" id="PS51379">
    <property type="entry name" value="4FE4S_FER_2"/>
    <property type="match status" value="2"/>
</dbReference>
<feature type="region of interest" description="Disordered" evidence="6">
    <location>
        <begin position="1"/>
        <end position="24"/>
    </location>
</feature>
<keyword evidence="2" id="KW-0479">Metal-binding</keyword>
<dbReference type="SUPFAM" id="SSF52922">
    <property type="entry name" value="TK C-terminal domain-like"/>
    <property type="match status" value="1"/>
</dbReference>
<dbReference type="Pfam" id="PF01855">
    <property type="entry name" value="POR_N"/>
    <property type="match status" value="1"/>
</dbReference>
<dbReference type="GO" id="GO:0006979">
    <property type="term" value="P:response to oxidative stress"/>
    <property type="evidence" value="ECO:0007669"/>
    <property type="project" value="TreeGrafter"/>
</dbReference>
<feature type="compositionally biased region" description="Basic and acidic residues" evidence="6">
    <location>
        <begin position="11"/>
        <end position="20"/>
    </location>
</feature>
<dbReference type="EMBL" id="AP028056">
    <property type="protein sequence ID" value="BEH00870.1"/>
    <property type="molecule type" value="Genomic_DNA"/>
</dbReference>
<dbReference type="InterPro" id="IPR002869">
    <property type="entry name" value="Pyrv_flavodox_OxRed_cen"/>
</dbReference>
<comment type="similarity">
    <text evidence="1">Belongs to the pyruvate:ferredoxin/flavodoxin oxidoreductase family.</text>
</comment>
<sequence>MTDSATQDVALESHADKPGEAKYPGKPVVINGNGAVAHVMKHVCGGVIGYPITPSTEISEIYEAARAEGQLNVWGKHPFFFEPEGEHSAQSGALGAALTGGQYVSNASSSQGILYAMESHFVTVGKKVGGFVLQVAARVVSKHSLNVMAGHDDIYALLPSGYTVFFGANPQEAADLAAISYRTSALTLIPVANAMDGFATSHMLSEARLPEPALLKEYLGDPQGRIACPSVAQEIVYGAKGRVWQLGRWVDRKAAEFGLRELDEIRHWLAGHADAVEADNEGHLVEETLRFVPDDLASQWRRQWLGAWQKGTRQAVPALVDPTNPGLTGPVQNQPDFQAGIADHRTHFAAEVPRLARQAMDEYSELTGRQYSPVITYDVDDADYVFVGLGSVCDDIRAVMPYLRSRGIKVGLVAVKLLQPFPEAEVVAALRGKKAVTVMERSDQMALTQFVNQAIFRGAANAAHPGRFPGIEPVAEIPAMTSAIFGLGGHDLQPRDLIATAENMAGENASPLVYLGSTFFSDASDRTYSELEAKLAAAYPETTLMALPVGENPKLLPDTALRIRFHSVGGYGTIATGKLMTDILAGALGLNSKSAPKYGSEKSGAPTNYYITLSPEPVLITNAELEDVEVVLSPDHKVFQHTDPLKGLVPGGTLILQSNLSPEQAWRALPAKARRTIRDKHIKFLIIDAFSVAAEHAPTPELQTRMMGIAFIGAVVGGVDRIVQDTSLDALREKVYLQISKKFGRKGTAIVSSNMAVIEDGLTAVIPVPYDEPAYLTIDAESAPVNSRGLALSSAMCPSPCAASNLFDADYYERIMGKPFRDGTVGRAPVFPGSGLFVPSGTAAGKDKGMFRRTVPIFDASLCTGCMECTLACPDAAIPNAVHEIHTLIAAAVEMIEVNQPQRAAMRDHIYGIASRVREYYRADKDAGPLADLVAKAADELVPATSGSYLRRNFGACVEVLRGFPVARTRPFFDAIERETPGNGGLYSVTIDPWKCTGCLECVDVCGPGALTAFDQTPEIEEKLESGFEFLSRTPNTPARFTAGAVDPGGDTKRLFLDRANYYAVTGGHGGCRGCGEVTSTRMVMATSHALGAKRQSEQRILLTALVDAVSATLDDAVDITPERKARLEATIAELEKGLYLLEGGPIGKAPATTVVANSTGCSSVYASTMPYNAFTDPWVNSLFQDAQALAKGIYEGLAAKAADLVKAVRVARLELEDAYDPAVHDRELATLDWSEFTDEELAYLPTVLTIGGDGANYDIGFGALSRILTSSTPIKMMVLDTGGYSNTGGQASTASFIGQDADLARVGATATGKTEDRKELAILAAFHPNTYVAATATAMQGHFLRAAMDMLNFSDGAALIDVYTPCQGENGIADNMANERGRMAVASRMAPVFVHDPRKGDNLRDWFDLDGNPDPGKLWTTHTIEFVDETGELRLKEFPLTPAQFAMGEVRFKKQFSKLQIDQDAIAVPVEDYIDLPEADRATHVPFIWSTDGADRLVKIKVSQTIVAMVEGRRRNWQLLQYLAGVDIERLKALHKSDLDDLQSRYDGAMAARESSMDEIARAMSELAASTAAQPVTTFGGGFGGFGGPAPAAAAAPAETGLPIVRLDADDIAKCTDCKNCWQELPELFERTKVIVDGQTRDAARLIAGAVDKVEPTDDLRRRIAKVVANCDAEIIH</sequence>
<dbReference type="PANTHER" id="PTHR32154:SF0">
    <property type="entry name" value="PYRUVATE-FLAVODOXIN OXIDOREDUCTASE-RELATED"/>
    <property type="match status" value="1"/>
</dbReference>
<dbReference type="InterPro" id="IPR017900">
    <property type="entry name" value="4Fe4S_Fe_S_CS"/>
</dbReference>
<dbReference type="SUPFAM" id="SSF53323">
    <property type="entry name" value="Pyruvate-ferredoxin oxidoreductase, PFOR, domain III"/>
    <property type="match status" value="1"/>
</dbReference>
<dbReference type="GO" id="GO:0051536">
    <property type="term" value="F:iron-sulfur cluster binding"/>
    <property type="evidence" value="ECO:0007669"/>
    <property type="project" value="UniProtKB-KW"/>
</dbReference>
<dbReference type="Gene3D" id="3.40.920.10">
    <property type="entry name" value="Pyruvate-ferredoxin oxidoreductase, PFOR, domain III"/>
    <property type="match status" value="1"/>
</dbReference>
<dbReference type="Pfam" id="PF00037">
    <property type="entry name" value="Fer4"/>
    <property type="match status" value="1"/>
</dbReference>